<dbReference type="GO" id="GO:0005975">
    <property type="term" value="P:carbohydrate metabolic process"/>
    <property type="evidence" value="ECO:0007669"/>
    <property type="project" value="UniProtKB-ARBA"/>
</dbReference>
<evidence type="ECO:0000256" key="1">
    <source>
        <dbReference type="SAM" id="Phobius"/>
    </source>
</evidence>
<dbReference type="Gene3D" id="2.120.10.80">
    <property type="entry name" value="Kelch-type beta propeller"/>
    <property type="match status" value="1"/>
</dbReference>
<dbReference type="AlphaFoldDB" id="A0A1G7D8X6"/>
<evidence type="ECO:0000313" key="2">
    <source>
        <dbReference type="EMBL" id="SDE47959.1"/>
    </source>
</evidence>
<keyword evidence="1" id="KW-0812">Transmembrane</keyword>
<gene>
    <name evidence="2" type="ORF">SAMN05216464_106285</name>
</gene>
<dbReference type="Proteomes" id="UP000199072">
    <property type="component" value="Unassembled WGS sequence"/>
</dbReference>
<dbReference type="GO" id="GO:0003677">
    <property type="term" value="F:DNA binding"/>
    <property type="evidence" value="ECO:0007669"/>
    <property type="project" value="TreeGrafter"/>
</dbReference>
<dbReference type="PANTHER" id="PTHR35807:SF1">
    <property type="entry name" value="TRANSCRIPTIONAL REGULATOR REDD"/>
    <property type="match status" value="1"/>
</dbReference>
<dbReference type="InterPro" id="IPR051677">
    <property type="entry name" value="AfsR-DnrI-RedD_regulator"/>
</dbReference>
<dbReference type="GO" id="GO:0004553">
    <property type="term" value="F:hydrolase activity, hydrolyzing O-glycosyl compounds"/>
    <property type="evidence" value="ECO:0007669"/>
    <property type="project" value="UniProtKB-ARBA"/>
</dbReference>
<evidence type="ECO:0000313" key="3">
    <source>
        <dbReference type="Proteomes" id="UP000199072"/>
    </source>
</evidence>
<dbReference type="GO" id="GO:0006355">
    <property type="term" value="P:regulation of DNA-templated transcription"/>
    <property type="evidence" value="ECO:0007669"/>
    <property type="project" value="TreeGrafter"/>
</dbReference>
<name>A0A1G7D8X6_9SPHI</name>
<dbReference type="SUPFAM" id="SSF117281">
    <property type="entry name" value="Kelch motif"/>
    <property type="match status" value="1"/>
</dbReference>
<feature type="transmembrane region" description="Helical" evidence="1">
    <location>
        <begin position="561"/>
        <end position="582"/>
    </location>
</feature>
<accession>A0A1G7D8X6</accession>
<keyword evidence="3" id="KW-1185">Reference proteome</keyword>
<dbReference type="Pfam" id="PF24681">
    <property type="entry name" value="Kelch_KLHDC2_KLHL20_DRC7"/>
    <property type="match status" value="1"/>
</dbReference>
<dbReference type="STRING" id="1391627.SAMN05216464_106285"/>
<dbReference type="InterPro" id="IPR015915">
    <property type="entry name" value="Kelch-typ_b-propeller"/>
</dbReference>
<protein>
    <submittedName>
        <fullName evidence="2">Kelch motif-containing protein</fullName>
    </submittedName>
</protein>
<organism evidence="2 3">
    <name type="scientific">Mucilaginibacter pineti</name>
    <dbReference type="NCBI Taxonomy" id="1391627"/>
    <lineage>
        <taxon>Bacteria</taxon>
        <taxon>Pseudomonadati</taxon>
        <taxon>Bacteroidota</taxon>
        <taxon>Sphingobacteriia</taxon>
        <taxon>Sphingobacteriales</taxon>
        <taxon>Sphingobacteriaceae</taxon>
        <taxon>Mucilaginibacter</taxon>
    </lineage>
</organism>
<dbReference type="EMBL" id="FNAI01000006">
    <property type="protein sequence ID" value="SDE47959.1"/>
    <property type="molecule type" value="Genomic_DNA"/>
</dbReference>
<dbReference type="InterPro" id="IPR013320">
    <property type="entry name" value="ConA-like_dom_sf"/>
</dbReference>
<dbReference type="SUPFAM" id="SSF49899">
    <property type="entry name" value="Concanavalin A-like lectins/glucanases"/>
    <property type="match status" value="1"/>
</dbReference>
<sequence>MFKKREILGLNLKIYKLAFLFVLLFPAIKGHAQGLQFNSNDSLLSRRTSYNVFNNNLPTFYDHFLVSFDMSLWDNEHLGYVFNITDTKSNSYSLTYIYNGSPTLNFNIDSKSTKIQIPLNPVLLKKRQWMHVKVYVDLKANEVGILINGQWYRASDFGFDNTMTARIIFGKNEHYFDVPNMAIKNLTISDKNQNFRFPLKEWNGESVYDNKGTAVGTVDNPVWLINESYFWTPKLHRSFDEVAGINFNERDQKLFMFKSDSLILYDVQKDVVSAKTYQNKLPVTMLLGKSIINTKENKCYLYEVMRSPKPSPRIAALDLATLKWDVVGQGNIKEQRHHHNIFYDKDQNDIYLFGGYGSFSYYNDFFKYNRATDTWDKISFTGDKINPRFFSGYSQADANNDVYIFGGYGNQSGNQVVGGKHYYDLYRVNLTNHTIKKCWEIKPNGDDFVAANNLIVSKDKNYFYALCYAHEKPKTNLRLYKFAIKDGSYEVVSGNIPAKGERIETDINLFFNAKQNQFFCTIQEFTSPLNSTVRILSLASPPVRQQDYEASQRVVTPSHKLYKYILLAVLVVLAALGAVLYVKRKKPNETNAAEAAENDLAVIPVPVKDEEKKANAVYLLGEFTVYDKNSKDITYLFSPKIKQLFILILLSSKDEAGVVSKRISTTLWPDKDVVKTKNIKGVTINHLRNILADIEGIELTFLNDTYSFKLGDNLFCDYFIVNDDIKKVNAHDSADDQTILNHFDLIARGGLLQHIAEGWLDDIKLEYEESLMPFILPEVKRIYETGDFRKALEISRVVLHIDPFSDIAIKYKLKALRRIKGIDFARKTYDEFIHEYEKSLGVEYAIPFDKICTNKT</sequence>
<proteinExistence type="predicted"/>
<reference evidence="2 3" key="1">
    <citation type="submission" date="2016-10" db="EMBL/GenBank/DDBJ databases">
        <authorList>
            <person name="de Groot N.N."/>
        </authorList>
    </citation>
    <scope>NUCLEOTIDE SEQUENCE [LARGE SCALE GENOMIC DNA]</scope>
    <source>
        <strain evidence="2 3">47C3B</strain>
    </source>
</reference>
<keyword evidence="1" id="KW-1133">Transmembrane helix</keyword>
<dbReference type="PANTHER" id="PTHR35807">
    <property type="entry name" value="TRANSCRIPTIONAL REGULATOR REDD-RELATED"/>
    <property type="match status" value="1"/>
</dbReference>
<keyword evidence="1" id="KW-0472">Membrane</keyword>